<comment type="caution">
    <text evidence="2">The sequence shown here is derived from an EMBL/GenBank/DDBJ whole genome shotgun (WGS) entry which is preliminary data.</text>
</comment>
<evidence type="ECO:0000256" key="1">
    <source>
        <dbReference type="SAM" id="Phobius"/>
    </source>
</evidence>
<organism evidence="2 3">
    <name type="scientific">Cylicocyclus nassatus</name>
    <name type="common">Nematode worm</name>
    <dbReference type="NCBI Taxonomy" id="53992"/>
    <lineage>
        <taxon>Eukaryota</taxon>
        <taxon>Metazoa</taxon>
        <taxon>Ecdysozoa</taxon>
        <taxon>Nematoda</taxon>
        <taxon>Chromadorea</taxon>
        <taxon>Rhabditida</taxon>
        <taxon>Rhabditina</taxon>
        <taxon>Rhabditomorpha</taxon>
        <taxon>Strongyloidea</taxon>
        <taxon>Strongylidae</taxon>
        <taxon>Cylicocyclus</taxon>
    </lineage>
</organism>
<sequence length="105" mass="11876">KICDIKEIKLCLKLQTSETSQPVKKSPLLSTNMNLFSICFLLFFISLASGKIDLPFKPIPCRKTEGLKYCRAWCRLWDRPHAQCITTSDGTLKNACVCMGYNGQL</sequence>
<keyword evidence="1" id="KW-0812">Transmembrane</keyword>
<keyword evidence="1" id="KW-1133">Transmembrane helix</keyword>
<dbReference type="AlphaFoldDB" id="A0AA36GNK6"/>
<feature type="transmembrane region" description="Helical" evidence="1">
    <location>
        <begin position="35"/>
        <end position="54"/>
    </location>
</feature>
<dbReference type="Proteomes" id="UP001176961">
    <property type="component" value="Unassembled WGS sequence"/>
</dbReference>
<keyword evidence="3" id="KW-1185">Reference proteome</keyword>
<evidence type="ECO:0000313" key="3">
    <source>
        <dbReference type="Proteomes" id="UP001176961"/>
    </source>
</evidence>
<evidence type="ECO:0000313" key="2">
    <source>
        <dbReference type="EMBL" id="CAJ0595348.1"/>
    </source>
</evidence>
<accession>A0AA36GNK6</accession>
<reference evidence="2" key="1">
    <citation type="submission" date="2023-07" db="EMBL/GenBank/DDBJ databases">
        <authorList>
            <consortium name="CYATHOMIX"/>
        </authorList>
    </citation>
    <scope>NUCLEOTIDE SEQUENCE</scope>
    <source>
        <strain evidence="2">N/A</strain>
    </source>
</reference>
<keyword evidence="1" id="KW-0472">Membrane</keyword>
<proteinExistence type="predicted"/>
<name>A0AA36GNK6_CYLNA</name>
<dbReference type="EMBL" id="CATQJL010000112">
    <property type="protein sequence ID" value="CAJ0595348.1"/>
    <property type="molecule type" value="Genomic_DNA"/>
</dbReference>
<gene>
    <name evidence="2" type="ORF">CYNAS_LOCUS7331</name>
</gene>
<protein>
    <submittedName>
        <fullName evidence="2">Uncharacterized protein</fullName>
    </submittedName>
</protein>
<feature type="non-terminal residue" evidence="2">
    <location>
        <position position="1"/>
    </location>
</feature>